<accession>X1I9N7</accession>
<evidence type="ECO:0000256" key="2">
    <source>
        <dbReference type="SAM" id="Phobius"/>
    </source>
</evidence>
<keyword evidence="2" id="KW-1133">Transmembrane helix</keyword>
<comment type="caution">
    <text evidence="3">The sequence shown here is derived from an EMBL/GenBank/DDBJ whole genome shotgun (WGS) entry which is preliminary data.</text>
</comment>
<organism evidence="3">
    <name type="scientific">marine sediment metagenome</name>
    <dbReference type="NCBI Taxonomy" id="412755"/>
    <lineage>
        <taxon>unclassified sequences</taxon>
        <taxon>metagenomes</taxon>
        <taxon>ecological metagenomes</taxon>
    </lineage>
</organism>
<keyword evidence="1" id="KW-0175">Coiled coil</keyword>
<keyword evidence="2" id="KW-0812">Transmembrane</keyword>
<evidence type="ECO:0000256" key="1">
    <source>
        <dbReference type="SAM" id="Coils"/>
    </source>
</evidence>
<dbReference type="AlphaFoldDB" id="X1I9N7"/>
<gene>
    <name evidence="3" type="ORF">S03H2_67939</name>
</gene>
<proteinExistence type="predicted"/>
<protein>
    <submittedName>
        <fullName evidence="3">Uncharacterized protein</fullName>
    </submittedName>
</protein>
<feature type="non-terminal residue" evidence="3">
    <location>
        <position position="1"/>
    </location>
</feature>
<feature type="coiled-coil region" evidence="1">
    <location>
        <begin position="52"/>
        <end position="128"/>
    </location>
</feature>
<evidence type="ECO:0000313" key="3">
    <source>
        <dbReference type="EMBL" id="GAH79126.1"/>
    </source>
</evidence>
<sequence length="158" mass="18069">ETKHIWQVVALFSMVFLFATLLANIWFYMDRQTQLDKLNLAYANIQMVYSNFIEADQQVKALQNELDNSGAEISRMQNELDNSGTEISRMQNELNNSRAEVKTVQNKLVEARQNLRSIQRRNAQAVDRLDKQIRSLMAWLSESTESPQPASGSGISSQ</sequence>
<dbReference type="Gene3D" id="1.20.120.330">
    <property type="entry name" value="Nucleotidyltransferases domain 2"/>
    <property type="match status" value="1"/>
</dbReference>
<keyword evidence="2" id="KW-0472">Membrane</keyword>
<reference evidence="3" key="1">
    <citation type="journal article" date="2014" name="Front. Microbiol.">
        <title>High frequency of phylogenetically diverse reductive dehalogenase-homologous genes in deep subseafloor sedimentary metagenomes.</title>
        <authorList>
            <person name="Kawai M."/>
            <person name="Futagami T."/>
            <person name="Toyoda A."/>
            <person name="Takaki Y."/>
            <person name="Nishi S."/>
            <person name="Hori S."/>
            <person name="Arai W."/>
            <person name="Tsubouchi T."/>
            <person name="Morono Y."/>
            <person name="Uchiyama I."/>
            <person name="Ito T."/>
            <person name="Fujiyama A."/>
            <person name="Inagaki F."/>
            <person name="Takami H."/>
        </authorList>
    </citation>
    <scope>NUCLEOTIDE SEQUENCE</scope>
    <source>
        <strain evidence="3">Expedition CK06-06</strain>
    </source>
</reference>
<dbReference type="SUPFAM" id="SSF57997">
    <property type="entry name" value="Tropomyosin"/>
    <property type="match status" value="1"/>
</dbReference>
<name>X1I9N7_9ZZZZ</name>
<dbReference type="EMBL" id="BARU01044578">
    <property type="protein sequence ID" value="GAH79126.1"/>
    <property type="molecule type" value="Genomic_DNA"/>
</dbReference>
<feature type="transmembrane region" description="Helical" evidence="2">
    <location>
        <begin position="6"/>
        <end position="29"/>
    </location>
</feature>